<keyword evidence="8" id="KW-0812">Transmembrane</keyword>
<dbReference type="SMART" id="SM00304">
    <property type="entry name" value="HAMP"/>
    <property type="match status" value="1"/>
</dbReference>
<keyword evidence="3 8" id="KW-0472">Membrane</keyword>
<feature type="region of interest" description="Disordered" evidence="7">
    <location>
        <begin position="1"/>
        <end position="21"/>
    </location>
</feature>
<name>A0ABM9C573_9BACL</name>
<protein>
    <recommendedName>
        <fullName evidence="13">Methyl-accepting chemotaxis protein</fullName>
    </recommendedName>
</protein>
<dbReference type="PROSITE" id="PS50111">
    <property type="entry name" value="CHEMOTAXIS_TRANSDUC_2"/>
    <property type="match status" value="1"/>
</dbReference>
<evidence type="ECO:0000313" key="12">
    <source>
        <dbReference type="Proteomes" id="UP000838686"/>
    </source>
</evidence>
<reference evidence="11" key="1">
    <citation type="submission" date="2022-01" db="EMBL/GenBank/DDBJ databases">
        <authorList>
            <person name="Criscuolo A."/>
        </authorList>
    </citation>
    <scope>NUCLEOTIDE SEQUENCE</scope>
    <source>
        <strain evidence="11">CIP111893</strain>
    </source>
</reference>
<evidence type="ECO:0000313" key="11">
    <source>
        <dbReference type="EMBL" id="CAH1204445.1"/>
    </source>
</evidence>
<comment type="caution">
    <text evidence="11">The sequence shown here is derived from an EMBL/GenBank/DDBJ whole genome shotgun (WGS) entry which is preliminary data.</text>
</comment>
<evidence type="ECO:0000259" key="10">
    <source>
        <dbReference type="PROSITE" id="PS50885"/>
    </source>
</evidence>
<dbReference type="PROSITE" id="PS50885">
    <property type="entry name" value="HAMP"/>
    <property type="match status" value="1"/>
</dbReference>
<evidence type="ECO:0000256" key="2">
    <source>
        <dbReference type="ARBA" id="ARBA00022475"/>
    </source>
</evidence>
<evidence type="ECO:0000256" key="3">
    <source>
        <dbReference type="ARBA" id="ARBA00023136"/>
    </source>
</evidence>
<dbReference type="CDD" id="cd06225">
    <property type="entry name" value="HAMP"/>
    <property type="match status" value="1"/>
</dbReference>
<keyword evidence="2" id="KW-1003">Cell membrane</keyword>
<sequence length="713" mass="78230">MKKKNEFEKMKTQPIKSAESNKSRYKAALQGMKALKEMKLGNPMKSIGIKLFLIIFSAILICVLVVGLFSYSTSKSIIQEKVTDSSSVAIAQSVGKLDLMFDNYENLTMQMLVDKNLQDQLRLMSRSTDVYEKFQAKKKLSDMLLAYLMGNDTIAGGSIIPVREGETSTTFGTTSIDGETAQKSEWMKEVIAQDGRILWLPTKSKGYNEFSKKPTFAIGRVLKNLTTGDSNYVLIIEIYLDQISKQLADVQLGDGSKVIIVDSNNKVMFDNNHENLEKDAVIKIPGAAEKGSFEALSAGQEVLTIHNKFKSVNWHLVGEIPVDELVKDAKKIRDMTYLMAGIAAVLAILIGFFVIRMVAIPLVKLRNLMNEGERGNLYVRSTVRQKDEIGQLSQSFNQMMAQITSLVTHANQSAQDVLATAGELTDASKKTATSAKEIAVATEEIAEGATNLAVEAEKGSDLTNEISVQMAHVISSNEHMGIAAAEVEKASQQGTAYMNILIEKTGVTEEMTRSMVDKVDRLKESTRSIRKILDVLDNMTKQTNILSLNATIEAARAGTAGKGFMVVADEIRKLADQSRQSIDVVARITDVIQQEIDETVQVLSDAYPIFKEQIQSVKEANQIFLTVQNQMSGFVTKLDSVTDSIGNLNLSQRVLSEAMESVSAVAEEASATSQEVASLSNEQTNISEGLVELSDKLGAVSADLKESLSRFRT</sequence>
<gene>
    <name evidence="11" type="ORF">PAECIP111893_02253</name>
</gene>
<dbReference type="Gene3D" id="1.10.8.500">
    <property type="entry name" value="HAMP domain in histidine kinase"/>
    <property type="match status" value="1"/>
</dbReference>
<keyword evidence="8" id="KW-1133">Transmembrane helix</keyword>
<organism evidence="11 12">
    <name type="scientific">Paenibacillus plantiphilus</name>
    <dbReference type="NCBI Taxonomy" id="2905650"/>
    <lineage>
        <taxon>Bacteria</taxon>
        <taxon>Bacillati</taxon>
        <taxon>Bacillota</taxon>
        <taxon>Bacilli</taxon>
        <taxon>Bacillales</taxon>
        <taxon>Paenibacillaceae</taxon>
        <taxon>Paenibacillus</taxon>
    </lineage>
</organism>
<dbReference type="InterPro" id="IPR004089">
    <property type="entry name" value="MCPsignal_dom"/>
</dbReference>
<dbReference type="Proteomes" id="UP000838686">
    <property type="component" value="Unassembled WGS sequence"/>
</dbReference>
<comment type="similarity">
    <text evidence="5">Belongs to the methyl-accepting chemotaxis (MCP) protein family.</text>
</comment>
<evidence type="ECO:0000256" key="4">
    <source>
        <dbReference type="ARBA" id="ARBA00023224"/>
    </source>
</evidence>
<evidence type="ECO:0000256" key="7">
    <source>
        <dbReference type="SAM" id="MobiDB-lite"/>
    </source>
</evidence>
<feature type="domain" description="Methyl-accepting transducer" evidence="9">
    <location>
        <begin position="427"/>
        <end position="677"/>
    </location>
</feature>
<dbReference type="Pfam" id="PF00015">
    <property type="entry name" value="MCPsignal"/>
    <property type="match status" value="1"/>
</dbReference>
<dbReference type="EMBL" id="CAKMMF010000010">
    <property type="protein sequence ID" value="CAH1204445.1"/>
    <property type="molecule type" value="Genomic_DNA"/>
</dbReference>
<feature type="transmembrane region" description="Helical" evidence="8">
    <location>
        <begin position="47"/>
        <end position="71"/>
    </location>
</feature>
<comment type="subcellular location">
    <subcellularLocation>
        <location evidence="1">Cell membrane</location>
    </subcellularLocation>
</comment>
<keyword evidence="12" id="KW-1185">Reference proteome</keyword>
<feature type="transmembrane region" description="Helical" evidence="8">
    <location>
        <begin position="337"/>
        <end position="359"/>
    </location>
</feature>
<feature type="compositionally biased region" description="Basic and acidic residues" evidence="7">
    <location>
        <begin position="1"/>
        <end position="11"/>
    </location>
</feature>
<evidence type="ECO:0000256" key="5">
    <source>
        <dbReference type="ARBA" id="ARBA00029447"/>
    </source>
</evidence>
<evidence type="ECO:0000259" key="9">
    <source>
        <dbReference type="PROSITE" id="PS50111"/>
    </source>
</evidence>
<dbReference type="Pfam" id="PF00672">
    <property type="entry name" value="HAMP"/>
    <property type="match status" value="1"/>
</dbReference>
<feature type="domain" description="HAMP" evidence="10">
    <location>
        <begin position="356"/>
        <end position="408"/>
    </location>
</feature>
<evidence type="ECO:0000256" key="1">
    <source>
        <dbReference type="ARBA" id="ARBA00004236"/>
    </source>
</evidence>
<dbReference type="SMART" id="SM00283">
    <property type="entry name" value="MA"/>
    <property type="match status" value="1"/>
</dbReference>
<keyword evidence="4 6" id="KW-0807">Transducer</keyword>
<dbReference type="Gene3D" id="1.10.287.950">
    <property type="entry name" value="Methyl-accepting chemotaxis protein"/>
    <property type="match status" value="1"/>
</dbReference>
<proteinExistence type="inferred from homology"/>
<dbReference type="InterPro" id="IPR003660">
    <property type="entry name" value="HAMP_dom"/>
</dbReference>
<dbReference type="Gene3D" id="3.30.450.20">
    <property type="entry name" value="PAS domain"/>
    <property type="match status" value="1"/>
</dbReference>
<evidence type="ECO:0000256" key="8">
    <source>
        <dbReference type="SAM" id="Phobius"/>
    </source>
</evidence>
<dbReference type="PANTHER" id="PTHR32089:SF112">
    <property type="entry name" value="LYSOZYME-LIKE PROTEIN-RELATED"/>
    <property type="match status" value="1"/>
</dbReference>
<evidence type="ECO:0000256" key="6">
    <source>
        <dbReference type="PROSITE-ProRule" id="PRU00284"/>
    </source>
</evidence>
<dbReference type="SUPFAM" id="SSF58104">
    <property type="entry name" value="Methyl-accepting chemotaxis protein (MCP) signaling domain"/>
    <property type="match status" value="1"/>
</dbReference>
<dbReference type="PANTHER" id="PTHR32089">
    <property type="entry name" value="METHYL-ACCEPTING CHEMOTAXIS PROTEIN MCPB"/>
    <property type="match status" value="1"/>
</dbReference>
<evidence type="ECO:0008006" key="13">
    <source>
        <dbReference type="Google" id="ProtNLM"/>
    </source>
</evidence>
<accession>A0ABM9C573</accession>